<evidence type="ECO:0000256" key="2">
    <source>
        <dbReference type="SAM" id="MobiDB-lite"/>
    </source>
</evidence>
<reference evidence="3 4" key="1">
    <citation type="submission" date="2017-09" db="EMBL/GenBank/DDBJ databases">
        <authorList>
            <person name="Lee N."/>
            <person name="Cho B.-K."/>
        </authorList>
    </citation>
    <scope>NUCLEOTIDE SEQUENCE [LARGE SCALE GENOMIC DNA]</scope>
    <source>
        <strain evidence="3 4">ATCC 12461</strain>
    </source>
</reference>
<dbReference type="Proteomes" id="UP000326553">
    <property type="component" value="Chromosome"/>
</dbReference>
<dbReference type="InterPro" id="IPR007466">
    <property type="entry name" value="Peptidyl-Arg-deiminase_porph"/>
</dbReference>
<dbReference type="GO" id="GO:0047632">
    <property type="term" value="F:agmatine deiminase activity"/>
    <property type="evidence" value="ECO:0007669"/>
    <property type="project" value="TreeGrafter"/>
</dbReference>
<dbReference type="Gene3D" id="3.75.10.10">
    <property type="entry name" value="L-arginine/glycine Amidinotransferase, Chain A"/>
    <property type="match status" value="1"/>
</dbReference>
<evidence type="ECO:0000256" key="1">
    <source>
        <dbReference type="ARBA" id="ARBA00022801"/>
    </source>
</evidence>
<feature type="compositionally biased region" description="Low complexity" evidence="2">
    <location>
        <begin position="1"/>
        <end position="23"/>
    </location>
</feature>
<evidence type="ECO:0000313" key="4">
    <source>
        <dbReference type="Proteomes" id="UP000326553"/>
    </source>
</evidence>
<dbReference type="KEGG" id="salw:CP975_10755"/>
<dbReference type="EMBL" id="CP023695">
    <property type="protein sequence ID" value="QEV17924.1"/>
    <property type="molecule type" value="Genomic_DNA"/>
</dbReference>
<keyword evidence="1" id="KW-0378">Hydrolase</keyword>
<evidence type="ECO:0000313" key="3">
    <source>
        <dbReference type="EMBL" id="QEV17924.1"/>
    </source>
</evidence>
<dbReference type="PANTHER" id="PTHR31377:SF0">
    <property type="entry name" value="AGMATINE DEIMINASE-RELATED"/>
    <property type="match status" value="1"/>
</dbReference>
<gene>
    <name evidence="3" type="ORF">CP975_10755</name>
</gene>
<dbReference type="SUPFAM" id="SSF55909">
    <property type="entry name" value="Pentein"/>
    <property type="match status" value="1"/>
</dbReference>
<dbReference type="AlphaFoldDB" id="A0A5J6HHP1"/>
<organism evidence="3 4">
    <name type="scientific">Streptomyces alboniger</name>
    <dbReference type="NCBI Taxonomy" id="132473"/>
    <lineage>
        <taxon>Bacteria</taxon>
        <taxon>Bacillati</taxon>
        <taxon>Actinomycetota</taxon>
        <taxon>Actinomycetes</taxon>
        <taxon>Kitasatosporales</taxon>
        <taxon>Streptomycetaceae</taxon>
        <taxon>Streptomyces</taxon>
        <taxon>Streptomyces aurantiacus group</taxon>
    </lineage>
</organism>
<dbReference type="OrthoDB" id="9808013at2"/>
<dbReference type="GO" id="GO:0004668">
    <property type="term" value="F:protein-arginine deiminase activity"/>
    <property type="evidence" value="ECO:0007669"/>
    <property type="project" value="InterPro"/>
</dbReference>
<feature type="region of interest" description="Disordered" evidence="2">
    <location>
        <begin position="1"/>
        <end position="32"/>
    </location>
</feature>
<feature type="compositionally biased region" description="Low complexity" evidence="2">
    <location>
        <begin position="59"/>
        <end position="71"/>
    </location>
</feature>
<accession>A0A5J6HHP1</accession>
<keyword evidence="4" id="KW-1185">Reference proteome</keyword>
<dbReference type="Pfam" id="PF04371">
    <property type="entry name" value="PAD_porph"/>
    <property type="match status" value="1"/>
</dbReference>
<feature type="region of interest" description="Disordered" evidence="2">
    <location>
        <begin position="52"/>
        <end position="82"/>
    </location>
</feature>
<dbReference type="GO" id="GO:0009446">
    <property type="term" value="P:putrescine biosynthetic process"/>
    <property type="evidence" value="ECO:0007669"/>
    <property type="project" value="InterPro"/>
</dbReference>
<sequence>MTSSRASSGASSTATGTAAASGSAGSGSGLPGRRALGAGALAALGTVALSACGGGPDGRGPAPDRTGPAAAEPGGDRRMPDEAAPHELTYMSWPSRRVWKSYAHAVREDIARIARTIAEFEPVTLLADERDAKAARRACGSGVEILPVPVDDLWMRDTGPSFVLGPDGVAGVDLNFNGWGGKQEHARDSEVARRILSGLRVPRVRAPIVGEGGAIEVDGAGTLLATESSLVNDNRNPGKSRDDIERALKPLFGVTQVLWVDGVRGEDITDYHIDSLARFAEPGVVVMSTPAPTAPDDVWTKVYRQAREALSEAKDARGGSLDLVSLPEPTHIGRRGPDFLASYVNYYVANDAVIMPRFGDRKADSGAASIVRELYPGREVTQLPVNALGEGGGGIHCATQQLPKAP</sequence>
<name>A0A5J6HHP1_STRAD</name>
<proteinExistence type="predicted"/>
<dbReference type="PANTHER" id="PTHR31377">
    <property type="entry name" value="AGMATINE DEIMINASE-RELATED"/>
    <property type="match status" value="1"/>
</dbReference>
<protein>
    <submittedName>
        <fullName evidence="3">Agmatine deiminase family protein</fullName>
    </submittedName>
</protein>